<dbReference type="GO" id="GO:0045892">
    <property type="term" value="P:negative regulation of DNA-templated transcription"/>
    <property type="evidence" value="ECO:0007669"/>
    <property type="project" value="TreeGrafter"/>
</dbReference>
<dbReference type="FunFam" id="1.10.10.10:FF:000079">
    <property type="entry name" value="GntR family transcriptional regulator"/>
    <property type="match status" value="1"/>
</dbReference>
<dbReference type="EMBL" id="JAGSND010000014">
    <property type="protein sequence ID" value="MBR0599603.1"/>
    <property type="molecule type" value="Genomic_DNA"/>
</dbReference>
<evidence type="ECO:0000256" key="2">
    <source>
        <dbReference type="ARBA" id="ARBA00023125"/>
    </source>
</evidence>
<keyword evidence="3" id="KW-0804">Transcription</keyword>
<keyword evidence="1" id="KW-0805">Transcription regulation</keyword>
<dbReference type="Proteomes" id="UP000675664">
    <property type="component" value="Unassembled WGS sequence"/>
</dbReference>
<reference evidence="5" key="1">
    <citation type="submission" date="2021-04" db="EMBL/GenBank/DDBJ databases">
        <title>Sinoanaerobacter chloroacetimidivorans sp. nov., an obligate anaerobic bacterium isolated from anaerobic sludge.</title>
        <authorList>
            <person name="Bao Y."/>
        </authorList>
    </citation>
    <scope>NUCLEOTIDE SEQUENCE</scope>
    <source>
        <strain evidence="5">BAD-6</strain>
    </source>
</reference>
<dbReference type="InterPro" id="IPR011663">
    <property type="entry name" value="UTRA"/>
</dbReference>
<dbReference type="PANTHER" id="PTHR44846">
    <property type="entry name" value="MANNOSYL-D-GLYCERATE TRANSPORT/METABOLISM SYSTEM REPRESSOR MNGR-RELATED"/>
    <property type="match status" value="1"/>
</dbReference>
<proteinExistence type="predicted"/>
<dbReference type="SMART" id="SM00866">
    <property type="entry name" value="UTRA"/>
    <property type="match status" value="1"/>
</dbReference>
<dbReference type="Gene3D" id="1.10.10.10">
    <property type="entry name" value="Winged helix-like DNA-binding domain superfamily/Winged helix DNA-binding domain"/>
    <property type="match status" value="1"/>
</dbReference>
<dbReference type="InterPro" id="IPR036388">
    <property type="entry name" value="WH-like_DNA-bd_sf"/>
</dbReference>
<dbReference type="CDD" id="cd07377">
    <property type="entry name" value="WHTH_GntR"/>
    <property type="match status" value="1"/>
</dbReference>
<evidence type="ECO:0000259" key="4">
    <source>
        <dbReference type="PROSITE" id="PS50949"/>
    </source>
</evidence>
<dbReference type="Pfam" id="PF00392">
    <property type="entry name" value="GntR"/>
    <property type="match status" value="1"/>
</dbReference>
<gene>
    <name evidence="5" type="ORF">KCX82_17090</name>
</gene>
<dbReference type="InterPro" id="IPR028978">
    <property type="entry name" value="Chorismate_lyase_/UTRA_dom_sf"/>
</dbReference>
<dbReference type="SMART" id="SM00345">
    <property type="entry name" value="HTH_GNTR"/>
    <property type="match status" value="1"/>
</dbReference>
<evidence type="ECO:0000256" key="3">
    <source>
        <dbReference type="ARBA" id="ARBA00023163"/>
    </source>
</evidence>
<dbReference type="InterPro" id="IPR036390">
    <property type="entry name" value="WH_DNA-bd_sf"/>
</dbReference>
<dbReference type="GO" id="GO:0003700">
    <property type="term" value="F:DNA-binding transcription factor activity"/>
    <property type="evidence" value="ECO:0007669"/>
    <property type="project" value="InterPro"/>
</dbReference>
<dbReference type="Gene3D" id="3.40.1410.10">
    <property type="entry name" value="Chorismate lyase-like"/>
    <property type="match status" value="1"/>
</dbReference>
<evidence type="ECO:0000313" key="5">
    <source>
        <dbReference type="EMBL" id="MBR0599603.1"/>
    </source>
</evidence>
<dbReference type="InterPro" id="IPR050679">
    <property type="entry name" value="Bact_HTH_transcr_reg"/>
</dbReference>
<dbReference type="Pfam" id="PF07702">
    <property type="entry name" value="UTRA"/>
    <property type="match status" value="1"/>
</dbReference>
<sequence>MTKPTEEQKEKESPLYVKLQDMIMKKIEAGEYLPGEKLPSERTLAEMYGINRMTVKNAINALEAKNYLYRQQGKGTFVQKKDFHKLNLGFLNEAGNCGITAMVKSQGIRIANEVIVKGTLTGSRYISSKLTIPTEAEVYSLHRIRYGNEEPIAVEYTYVPYALFPDMDQVDFKYVSLYDYMDSKGCMPETFEQKFQIIEVPKKEGKYLELEQGQVVYYFEFIGLDGSGRVVEYTESYTRTDKAEFFFKING</sequence>
<dbReference type="RefSeq" id="WP_227019737.1">
    <property type="nucleotide sequence ID" value="NZ_JAGSND010000014.1"/>
</dbReference>
<dbReference type="InterPro" id="IPR000524">
    <property type="entry name" value="Tscrpt_reg_HTH_GntR"/>
</dbReference>
<dbReference type="SUPFAM" id="SSF64288">
    <property type="entry name" value="Chorismate lyase-like"/>
    <property type="match status" value="1"/>
</dbReference>
<dbReference type="GO" id="GO:0003677">
    <property type="term" value="F:DNA binding"/>
    <property type="evidence" value="ECO:0007669"/>
    <property type="project" value="UniProtKB-KW"/>
</dbReference>
<dbReference type="SUPFAM" id="SSF46785">
    <property type="entry name" value="Winged helix' DNA-binding domain"/>
    <property type="match status" value="1"/>
</dbReference>
<evidence type="ECO:0000313" key="6">
    <source>
        <dbReference type="Proteomes" id="UP000675664"/>
    </source>
</evidence>
<dbReference type="PROSITE" id="PS50949">
    <property type="entry name" value="HTH_GNTR"/>
    <property type="match status" value="1"/>
</dbReference>
<protein>
    <submittedName>
        <fullName evidence="5">GntR family transcriptional regulator</fullName>
    </submittedName>
</protein>
<dbReference type="AlphaFoldDB" id="A0A8J8B2A6"/>
<evidence type="ECO:0000256" key="1">
    <source>
        <dbReference type="ARBA" id="ARBA00023015"/>
    </source>
</evidence>
<comment type="caution">
    <text evidence="5">The sequence shown here is derived from an EMBL/GenBank/DDBJ whole genome shotgun (WGS) entry which is preliminary data.</text>
</comment>
<reference evidence="5" key="2">
    <citation type="submission" date="2021-04" db="EMBL/GenBank/DDBJ databases">
        <authorList>
            <person name="Liu J."/>
        </authorList>
    </citation>
    <scope>NUCLEOTIDE SEQUENCE</scope>
    <source>
        <strain evidence="5">BAD-6</strain>
    </source>
</reference>
<keyword evidence="6" id="KW-1185">Reference proteome</keyword>
<keyword evidence="2" id="KW-0238">DNA-binding</keyword>
<organism evidence="5 6">
    <name type="scientific">Sinanaerobacter chloroacetimidivorans</name>
    <dbReference type="NCBI Taxonomy" id="2818044"/>
    <lineage>
        <taxon>Bacteria</taxon>
        <taxon>Bacillati</taxon>
        <taxon>Bacillota</taxon>
        <taxon>Clostridia</taxon>
        <taxon>Peptostreptococcales</taxon>
        <taxon>Anaerovoracaceae</taxon>
        <taxon>Sinanaerobacter</taxon>
    </lineage>
</organism>
<feature type="domain" description="HTH gntR-type" evidence="4">
    <location>
        <begin position="13"/>
        <end position="81"/>
    </location>
</feature>
<dbReference type="PANTHER" id="PTHR44846:SF1">
    <property type="entry name" value="MANNOSYL-D-GLYCERATE TRANSPORT_METABOLISM SYSTEM REPRESSOR MNGR-RELATED"/>
    <property type="match status" value="1"/>
</dbReference>
<dbReference type="PRINTS" id="PR00035">
    <property type="entry name" value="HTHGNTR"/>
</dbReference>
<accession>A0A8J8B2A6</accession>
<name>A0A8J8B2A6_9FIRM</name>